<feature type="compositionally biased region" description="Polar residues" evidence="1">
    <location>
        <begin position="51"/>
        <end position="63"/>
    </location>
</feature>
<accession>A0AAX6MGS9</accession>
<feature type="compositionally biased region" description="Low complexity" evidence="1">
    <location>
        <begin position="160"/>
        <end position="173"/>
    </location>
</feature>
<keyword evidence="2" id="KW-0812">Transmembrane</keyword>
<proteinExistence type="predicted"/>
<feature type="transmembrane region" description="Helical" evidence="2">
    <location>
        <begin position="186"/>
        <end position="209"/>
    </location>
</feature>
<feature type="region of interest" description="Disordered" evidence="1">
    <location>
        <begin position="257"/>
        <end position="391"/>
    </location>
</feature>
<sequence>MVAFLRDHSSDDSHKPHGGGGIGKGMGTELFERIREGKDKPPGPYGKQPTIIGTSHNVYLTVNSSTSTSSSTSISTSTSTSTSPSTSPSTSSSGSPIPVTPPSSPTATQTSTSEPTTINLPAPTSRTISTSTSPPKSATQGATAAGSEIPTRTKPTPYGTPSNSASLSTQSTSTESVSRNQQFPTWAIPVIVIVGLVILVFLASLAAFISRERRRKKEAGGGKDQSYVRALRRAGAVASGLFIPIWIVKRYRRGRKNEDQEQREMYDSRAPEYGKLEEQTRHSEEIAGRTPPPQTSELAVSPVSLERGNSVVSSLSSSTRSQGRYERLDIPPSPMSEDAPYPWRSQDILEMGSGSFVEKREASMERAERPRSETPLARRSDSMSEKRGPGG</sequence>
<comment type="caution">
    <text evidence="3">The sequence shown here is derived from an EMBL/GenBank/DDBJ whole genome shotgun (WGS) entry which is preliminary data.</text>
</comment>
<gene>
    <name evidence="3" type="ORF">Daesc_007906</name>
</gene>
<feature type="compositionally biased region" description="Basic and acidic residues" evidence="1">
    <location>
        <begin position="30"/>
        <end position="41"/>
    </location>
</feature>
<keyword evidence="4" id="KW-1185">Reference proteome</keyword>
<dbReference type="AlphaFoldDB" id="A0AAX6MGS9"/>
<evidence type="ECO:0000313" key="3">
    <source>
        <dbReference type="EMBL" id="KAK6951372.1"/>
    </source>
</evidence>
<name>A0AAX6MGS9_9PEZI</name>
<organism evidence="3 4">
    <name type="scientific">Daldinia eschscholtzii</name>
    <dbReference type="NCBI Taxonomy" id="292717"/>
    <lineage>
        <taxon>Eukaryota</taxon>
        <taxon>Fungi</taxon>
        <taxon>Dikarya</taxon>
        <taxon>Ascomycota</taxon>
        <taxon>Pezizomycotina</taxon>
        <taxon>Sordariomycetes</taxon>
        <taxon>Xylariomycetidae</taxon>
        <taxon>Xylariales</taxon>
        <taxon>Hypoxylaceae</taxon>
        <taxon>Daldinia</taxon>
    </lineage>
</organism>
<dbReference type="Proteomes" id="UP001369815">
    <property type="component" value="Unassembled WGS sequence"/>
</dbReference>
<feature type="compositionally biased region" description="Low complexity" evidence="1">
    <location>
        <begin position="64"/>
        <end position="97"/>
    </location>
</feature>
<feature type="compositionally biased region" description="Basic and acidic residues" evidence="1">
    <location>
        <begin position="257"/>
        <end position="287"/>
    </location>
</feature>
<feature type="compositionally biased region" description="Basic and acidic residues" evidence="1">
    <location>
        <begin position="1"/>
        <end position="15"/>
    </location>
</feature>
<feature type="compositionally biased region" description="Basic and acidic residues" evidence="1">
    <location>
        <begin position="357"/>
        <end position="391"/>
    </location>
</feature>
<feature type="compositionally biased region" description="Low complexity" evidence="1">
    <location>
        <begin position="105"/>
        <end position="139"/>
    </location>
</feature>
<evidence type="ECO:0000256" key="2">
    <source>
        <dbReference type="SAM" id="Phobius"/>
    </source>
</evidence>
<evidence type="ECO:0000256" key="1">
    <source>
        <dbReference type="SAM" id="MobiDB-lite"/>
    </source>
</evidence>
<feature type="region of interest" description="Disordered" evidence="1">
    <location>
        <begin position="1"/>
        <end position="173"/>
    </location>
</feature>
<reference evidence="3 4" key="1">
    <citation type="journal article" date="2024" name="Front Chem Biol">
        <title>Unveiling the potential of Daldinia eschscholtzii MFLUCC 19-0629 through bioactivity and bioinformatics studies for enhanced sustainable agriculture production.</title>
        <authorList>
            <person name="Brooks S."/>
            <person name="Weaver J.A."/>
            <person name="Klomchit A."/>
            <person name="Alharthi S.A."/>
            <person name="Onlamun T."/>
            <person name="Nurani R."/>
            <person name="Vong T.K."/>
            <person name="Alberti F."/>
            <person name="Greco C."/>
        </authorList>
    </citation>
    <scope>NUCLEOTIDE SEQUENCE [LARGE SCALE GENOMIC DNA]</scope>
    <source>
        <strain evidence="3">MFLUCC 19-0629</strain>
    </source>
</reference>
<feature type="transmembrane region" description="Helical" evidence="2">
    <location>
        <begin position="230"/>
        <end position="248"/>
    </location>
</feature>
<evidence type="ECO:0000313" key="4">
    <source>
        <dbReference type="Proteomes" id="UP001369815"/>
    </source>
</evidence>
<keyword evidence="2" id="KW-0472">Membrane</keyword>
<keyword evidence="2" id="KW-1133">Transmembrane helix</keyword>
<protein>
    <submittedName>
        <fullName evidence="3">Uncharacterized protein</fullName>
    </submittedName>
</protein>
<dbReference type="EMBL" id="JBANMG010000007">
    <property type="protein sequence ID" value="KAK6951372.1"/>
    <property type="molecule type" value="Genomic_DNA"/>
</dbReference>